<dbReference type="Pfam" id="PF26639">
    <property type="entry name" value="Het-6_barrel"/>
    <property type="match status" value="1"/>
</dbReference>
<accession>A0ABQ8GAN5</accession>
<gene>
    <name evidence="2" type="ORF">B0J12DRAFT_663319</name>
</gene>
<protein>
    <submittedName>
        <fullName evidence="2">Heterokaryon incompatibility protein-domain-containing protein</fullName>
    </submittedName>
</protein>
<dbReference type="Pfam" id="PF06985">
    <property type="entry name" value="HET"/>
    <property type="match status" value="1"/>
</dbReference>
<comment type="caution">
    <text evidence="2">The sequence shown here is derived from an EMBL/GenBank/DDBJ whole genome shotgun (WGS) entry which is preliminary data.</text>
</comment>
<reference evidence="2 3" key="1">
    <citation type="journal article" date="2021" name="Nat. Commun.">
        <title>Genetic determinants of endophytism in the Arabidopsis root mycobiome.</title>
        <authorList>
            <person name="Mesny F."/>
            <person name="Miyauchi S."/>
            <person name="Thiergart T."/>
            <person name="Pickel B."/>
            <person name="Atanasova L."/>
            <person name="Karlsson M."/>
            <person name="Huettel B."/>
            <person name="Barry K.W."/>
            <person name="Haridas S."/>
            <person name="Chen C."/>
            <person name="Bauer D."/>
            <person name="Andreopoulos W."/>
            <person name="Pangilinan J."/>
            <person name="LaButti K."/>
            <person name="Riley R."/>
            <person name="Lipzen A."/>
            <person name="Clum A."/>
            <person name="Drula E."/>
            <person name="Henrissat B."/>
            <person name="Kohler A."/>
            <person name="Grigoriev I.V."/>
            <person name="Martin F.M."/>
            <person name="Hacquard S."/>
        </authorList>
    </citation>
    <scope>NUCLEOTIDE SEQUENCE [LARGE SCALE GENOMIC DNA]</scope>
    <source>
        <strain evidence="2 3">MPI-SDFR-AT-0080</strain>
    </source>
</reference>
<dbReference type="PANTHER" id="PTHR24148:SF64">
    <property type="entry name" value="HETEROKARYON INCOMPATIBILITY DOMAIN-CONTAINING PROTEIN"/>
    <property type="match status" value="1"/>
</dbReference>
<name>A0ABQ8GAN5_9PEZI</name>
<evidence type="ECO:0000313" key="3">
    <source>
        <dbReference type="Proteomes" id="UP000774617"/>
    </source>
</evidence>
<proteinExistence type="predicted"/>
<feature type="domain" description="Heterokaryon incompatibility" evidence="1">
    <location>
        <begin position="80"/>
        <end position="234"/>
    </location>
</feature>
<dbReference type="Proteomes" id="UP000774617">
    <property type="component" value="Unassembled WGS sequence"/>
</dbReference>
<evidence type="ECO:0000259" key="1">
    <source>
        <dbReference type="Pfam" id="PF06985"/>
    </source>
</evidence>
<dbReference type="InterPro" id="IPR052895">
    <property type="entry name" value="HetReg/Transcr_Mod"/>
</dbReference>
<dbReference type="EMBL" id="JAGTJR010000013">
    <property type="protein sequence ID" value="KAH7050142.1"/>
    <property type="molecule type" value="Genomic_DNA"/>
</dbReference>
<organism evidence="2 3">
    <name type="scientific">Macrophomina phaseolina</name>
    <dbReference type="NCBI Taxonomy" id="35725"/>
    <lineage>
        <taxon>Eukaryota</taxon>
        <taxon>Fungi</taxon>
        <taxon>Dikarya</taxon>
        <taxon>Ascomycota</taxon>
        <taxon>Pezizomycotina</taxon>
        <taxon>Dothideomycetes</taxon>
        <taxon>Dothideomycetes incertae sedis</taxon>
        <taxon>Botryosphaeriales</taxon>
        <taxon>Botryosphaeriaceae</taxon>
        <taxon>Macrophomina</taxon>
    </lineage>
</organism>
<sequence length="606" mass="67860">MSLSYEPYSYIPLPRGSRNIRILHLLPGERGDQPRCIILSTTLPNGTAAGGEAPQCDLPHTFSDHHLGMKGEARCKHQHYECLSYVWGHELGTREILCVSAPASPPRSSPTVLRVELSCYFALQDLRLPDKARTLWIDSICINQSCEDEKSQQVQSMRDIYQHASRVIIRPKIMPPLRREVIDILDAVNEHRRRNGRQEIPAPSYFNHTVNHSNGFLDTIKSLDWFTRTWVLQEVVSAREAEIIFRGAIIPWPDFLEMFQSYGWNKTASGSHSDQKVLNLKRIMNLHSDMRQGKKKCLADLLFVTSILNVTDPRDKIFAVIGLASDGAQFRELLDYANPTALVYANFTRAIAQRAESLEILSAAFGVVRKPPGFPTWAVGLLDYDPGYLGIATRIGREGGAMRDVCNPLLPFKSLGNPSGDPLVLTIPGILLDYAQEKSNVWEYRDGRYSGIWAACDWFVSQADRAAREGSTQDVRPGSSTGICGYGHIPLLFNTLACGEKMPASVKAMEHEKWLSDALRVAKIGYAYGRCIVRTRRGMFGLTTSTVETGDLICILAGGNVPFILRRAGDADEYYSLVGDCYIHEVMKSKTVEKAQENMWQSFNLV</sequence>
<dbReference type="PANTHER" id="PTHR24148">
    <property type="entry name" value="ANKYRIN REPEAT DOMAIN-CONTAINING PROTEIN 39 HOMOLOG-RELATED"/>
    <property type="match status" value="1"/>
</dbReference>
<evidence type="ECO:0000313" key="2">
    <source>
        <dbReference type="EMBL" id="KAH7050142.1"/>
    </source>
</evidence>
<keyword evidence="3" id="KW-1185">Reference proteome</keyword>
<dbReference type="InterPro" id="IPR010730">
    <property type="entry name" value="HET"/>
</dbReference>